<evidence type="ECO:0000256" key="5">
    <source>
        <dbReference type="RuleBase" id="RU000499"/>
    </source>
</evidence>
<dbReference type="GO" id="GO:0004601">
    <property type="term" value="F:peroxidase activity"/>
    <property type="evidence" value="ECO:0007669"/>
    <property type="project" value="UniProtKB-KW"/>
</dbReference>
<dbReference type="EMBL" id="BFAY01000011">
    <property type="protein sequence ID" value="GBF40267.1"/>
    <property type="molecule type" value="Genomic_DNA"/>
</dbReference>
<dbReference type="PROSITE" id="PS51352">
    <property type="entry name" value="THIOREDOXIN_2"/>
    <property type="match status" value="1"/>
</dbReference>
<feature type="signal peptide" evidence="6">
    <location>
        <begin position="1"/>
        <end position="33"/>
    </location>
</feature>
<dbReference type="PRINTS" id="PR01011">
    <property type="entry name" value="GLUTPROXDASE"/>
</dbReference>
<evidence type="ECO:0000256" key="2">
    <source>
        <dbReference type="ARBA" id="ARBA00022559"/>
    </source>
</evidence>
<gene>
    <name evidence="8" type="primary">btuE</name>
    <name evidence="8" type="ORF">LPTSP1_32810</name>
</gene>
<dbReference type="PROSITE" id="PS00460">
    <property type="entry name" value="GLUTATHIONE_PEROXID_1"/>
    <property type="match status" value="1"/>
</dbReference>
<dbReference type="InterPro" id="IPR029759">
    <property type="entry name" value="GPX_AS"/>
</dbReference>
<sequence length="193" mass="21702">MDLFPGLGYDSTMAFKSVLILLSLLIFSSSLFAAPKAVYDFTVKDIKGKDVVLSKYKGKTLLIVNVASKCGYTYQYENLEKVYKKYKDKGLEIVGFPANNFLSQEPGSNEEIEQFCRVKKGATFDMMSKISVKGEDQHPLYTYLTSSSPDPGDVKWNFEKFLISPTGKIVARFRSGIEPDSKEVTDEIEKVLK</sequence>
<feature type="active site" evidence="4">
    <location>
        <position position="70"/>
    </location>
</feature>
<evidence type="ECO:0000313" key="9">
    <source>
        <dbReference type="Proteomes" id="UP000245076"/>
    </source>
</evidence>
<dbReference type="PANTHER" id="PTHR11592">
    <property type="entry name" value="GLUTATHIONE PEROXIDASE"/>
    <property type="match status" value="1"/>
</dbReference>
<dbReference type="GO" id="GO:0034599">
    <property type="term" value="P:cellular response to oxidative stress"/>
    <property type="evidence" value="ECO:0007669"/>
    <property type="project" value="TreeGrafter"/>
</dbReference>
<keyword evidence="3 5" id="KW-0560">Oxidoreductase</keyword>
<name>A0A2P2D6J1_9LEPT</name>
<accession>A0A2P2D6J1</accession>
<evidence type="ECO:0000256" key="4">
    <source>
        <dbReference type="PIRSR" id="PIRSR000303-1"/>
    </source>
</evidence>
<dbReference type="Pfam" id="PF00255">
    <property type="entry name" value="GSHPx"/>
    <property type="match status" value="1"/>
</dbReference>
<dbReference type="InterPro" id="IPR000889">
    <property type="entry name" value="Glutathione_peroxidase"/>
</dbReference>
<keyword evidence="6" id="KW-0732">Signal</keyword>
<dbReference type="AlphaFoldDB" id="A0A2P2D6J1"/>
<organism evidence="8 9">
    <name type="scientific">Leptospira johnsonii</name>
    <dbReference type="NCBI Taxonomy" id="1917820"/>
    <lineage>
        <taxon>Bacteria</taxon>
        <taxon>Pseudomonadati</taxon>
        <taxon>Spirochaetota</taxon>
        <taxon>Spirochaetia</taxon>
        <taxon>Leptospirales</taxon>
        <taxon>Leptospiraceae</taxon>
        <taxon>Leptospira</taxon>
    </lineage>
</organism>
<dbReference type="FunFam" id="3.40.30.10:FF:000010">
    <property type="entry name" value="Glutathione peroxidase"/>
    <property type="match status" value="1"/>
</dbReference>
<dbReference type="Proteomes" id="UP000245076">
    <property type="component" value="Unassembled WGS sequence"/>
</dbReference>
<evidence type="ECO:0000259" key="7">
    <source>
        <dbReference type="PROSITE" id="PS51352"/>
    </source>
</evidence>
<dbReference type="PIRSF" id="PIRSF000303">
    <property type="entry name" value="Glutathion_perox"/>
    <property type="match status" value="1"/>
</dbReference>
<keyword evidence="2 5" id="KW-0575">Peroxidase</keyword>
<feature type="chain" id="PRO_5015123543" description="Glutathione peroxidase" evidence="6">
    <location>
        <begin position="34"/>
        <end position="193"/>
    </location>
</feature>
<feature type="domain" description="Thioredoxin" evidence="7">
    <location>
        <begin position="32"/>
        <end position="193"/>
    </location>
</feature>
<keyword evidence="9" id="KW-1185">Reference proteome</keyword>
<comment type="caution">
    <text evidence="8">The sequence shown here is derived from an EMBL/GenBank/DDBJ whole genome shotgun (WGS) entry which is preliminary data.</text>
</comment>
<proteinExistence type="inferred from homology"/>
<reference evidence="8 9" key="1">
    <citation type="submission" date="2018-02" db="EMBL/GenBank/DDBJ databases">
        <title>Novel Leptospira species isolated from soil and water in Japan.</title>
        <authorList>
            <person name="Nakao R."/>
            <person name="Masuzawa T."/>
        </authorList>
    </citation>
    <scope>NUCLEOTIDE SEQUENCE [LARGE SCALE GENOMIC DNA]</scope>
    <source>
        <strain evidence="8 9">E8</strain>
    </source>
</reference>
<evidence type="ECO:0000256" key="1">
    <source>
        <dbReference type="ARBA" id="ARBA00006926"/>
    </source>
</evidence>
<comment type="similarity">
    <text evidence="1 5">Belongs to the glutathione peroxidase family.</text>
</comment>
<dbReference type="InterPro" id="IPR036249">
    <property type="entry name" value="Thioredoxin-like_sf"/>
</dbReference>
<dbReference type="CDD" id="cd00340">
    <property type="entry name" value="GSH_Peroxidase"/>
    <property type="match status" value="1"/>
</dbReference>
<evidence type="ECO:0000313" key="8">
    <source>
        <dbReference type="EMBL" id="GBF40267.1"/>
    </source>
</evidence>
<dbReference type="Gene3D" id="3.40.30.10">
    <property type="entry name" value="Glutaredoxin"/>
    <property type="match status" value="1"/>
</dbReference>
<evidence type="ECO:0000256" key="3">
    <source>
        <dbReference type="ARBA" id="ARBA00023002"/>
    </source>
</evidence>
<dbReference type="PROSITE" id="PS51355">
    <property type="entry name" value="GLUTATHIONE_PEROXID_3"/>
    <property type="match status" value="1"/>
</dbReference>
<dbReference type="InterPro" id="IPR013766">
    <property type="entry name" value="Thioredoxin_domain"/>
</dbReference>
<protein>
    <recommendedName>
        <fullName evidence="5">Glutathione peroxidase</fullName>
    </recommendedName>
</protein>
<dbReference type="PANTHER" id="PTHR11592:SF78">
    <property type="entry name" value="GLUTATHIONE PEROXIDASE"/>
    <property type="match status" value="1"/>
</dbReference>
<evidence type="ECO:0000256" key="6">
    <source>
        <dbReference type="SAM" id="SignalP"/>
    </source>
</evidence>
<dbReference type="SUPFAM" id="SSF52833">
    <property type="entry name" value="Thioredoxin-like"/>
    <property type="match status" value="1"/>
</dbReference>